<proteinExistence type="predicted"/>
<dbReference type="Proteomes" id="UP001259347">
    <property type="component" value="Unassembled WGS sequence"/>
</dbReference>
<feature type="transmembrane region" description="Helical" evidence="2">
    <location>
        <begin position="147"/>
        <end position="166"/>
    </location>
</feature>
<gene>
    <name evidence="3" type="ORF">J2Y69_000457</name>
</gene>
<dbReference type="EMBL" id="JAVDUM010000002">
    <property type="protein sequence ID" value="MDR6865872.1"/>
    <property type="molecule type" value="Genomic_DNA"/>
</dbReference>
<dbReference type="RefSeq" id="WP_310017107.1">
    <property type="nucleotide sequence ID" value="NZ_JAVDUM010000002.1"/>
</dbReference>
<feature type="transmembrane region" description="Helical" evidence="2">
    <location>
        <begin position="80"/>
        <end position="102"/>
    </location>
</feature>
<evidence type="ECO:0008006" key="5">
    <source>
        <dbReference type="Google" id="ProtNLM"/>
    </source>
</evidence>
<protein>
    <recommendedName>
        <fullName evidence="5">DNA polymerase III subunit gamma/tau</fullName>
    </recommendedName>
</protein>
<accession>A0ABU1S8D1</accession>
<organism evidence="3 4">
    <name type="scientific">Microbacterium resistens</name>
    <dbReference type="NCBI Taxonomy" id="156977"/>
    <lineage>
        <taxon>Bacteria</taxon>
        <taxon>Bacillati</taxon>
        <taxon>Actinomycetota</taxon>
        <taxon>Actinomycetes</taxon>
        <taxon>Micrococcales</taxon>
        <taxon>Microbacteriaceae</taxon>
        <taxon>Microbacterium</taxon>
    </lineage>
</organism>
<comment type="caution">
    <text evidence="3">The sequence shown here is derived from an EMBL/GenBank/DDBJ whole genome shotgun (WGS) entry which is preliminary data.</text>
</comment>
<feature type="compositionally biased region" description="Basic and acidic residues" evidence="1">
    <location>
        <begin position="7"/>
        <end position="20"/>
    </location>
</feature>
<evidence type="ECO:0000313" key="3">
    <source>
        <dbReference type="EMBL" id="MDR6865872.1"/>
    </source>
</evidence>
<evidence type="ECO:0000256" key="2">
    <source>
        <dbReference type="SAM" id="Phobius"/>
    </source>
</evidence>
<evidence type="ECO:0000313" key="4">
    <source>
        <dbReference type="Proteomes" id="UP001259347"/>
    </source>
</evidence>
<keyword evidence="2" id="KW-0812">Transmembrane</keyword>
<sequence length="173" mass="18538">MTPDPDDALRWEGDEPEKARPSLPAGWKAVGRGSDEVRTDPIGAEEPAAEKPAVTEPAVEKLAAAEEPVGAEEQHGIGNVALLSFGVIGGIYLLYAIGWAIGGLNLRPSANFLVADAMYLPWMWLGILAPFLWFLAVWVLTRGRATWIRILGLLAGVVLLVPWPFVMTGVVGA</sequence>
<keyword evidence="2" id="KW-0472">Membrane</keyword>
<reference evidence="3 4" key="1">
    <citation type="submission" date="2023-07" db="EMBL/GenBank/DDBJ databases">
        <title>Sorghum-associated microbial communities from plants grown in Nebraska, USA.</title>
        <authorList>
            <person name="Schachtman D."/>
        </authorList>
    </citation>
    <scope>NUCLEOTIDE SEQUENCE [LARGE SCALE GENOMIC DNA]</scope>
    <source>
        <strain evidence="3 4">2980</strain>
    </source>
</reference>
<feature type="transmembrane region" description="Helical" evidence="2">
    <location>
        <begin position="122"/>
        <end position="140"/>
    </location>
</feature>
<feature type="region of interest" description="Disordered" evidence="1">
    <location>
        <begin position="1"/>
        <end position="55"/>
    </location>
</feature>
<evidence type="ECO:0000256" key="1">
    <source>
        <dbReference type="SAM" id="MobiDB-lite"/>
    </source>
</evidence>
<keyword evidence="2" id="KW-1133">Transmembrane helix</keyword>
<keyword evidence="4" id="KW-1185">Reference proteome</keyword>
<name>A0ABU1S8D1_9MICO</name>